<organism evidence="1 2">
    <name type="scientific">candidate division CPR3 bacterium GW2011_GWF2_35_18</name>
    <dbReference type="NCBI Taxonomy" id="1618350"/>
    <lineage>
        <taxon>Bacteria</taxon>
        <taxon>Bacteria division CPR3</taxon>
    </lineage>
</organism>
<evidence type="ECO:0000313" key="2">
    <source>
        <dbReference type="Proteomes" id="UP000034581"/>
    </source>
</evidence>
<dbReference type="STRING" id="1618350.UR67_C0001G0211"/>
<proteinExistence type="predicted"/>
<evidence type="ECO:0000313" key="1">
    <source>
        <dbReference type="EMBL" id="KKP70302.1"/>
    </source>
</evidence>
<sequence>MHDIRSTLSQILSILKFPEDQRDSTMSGIIDLVNEYVLVSLMRRLDKEIQLEFKELIQKKEDQQAEILSFIKKYYTTDAVNKTVAEEGKKLICDYLKTLSPMMHEEEKEEIKSLLDNCFE</sequence>
<reference evidence="1 2" key="1">
    <citation type="journal article" date="2015" name="Nature">
        <title>rRNA introns, odd ribosomes, and small enigmatic genomes across a large radiation of phyla.</title>
        <authorList>
            <person name="Brown C.T."/>
            <person name="Hug L.A."/>
            <person name="Thomas B.C."/>
            <person name="Sharon I."/>
            <person name="Castelle C.J."/>
            <person name="Singh A."/>
            <person name="Wilkins M.J."/>
            <person name="Williams K.H."/>
            <person name="Banfield J.F."/>
        </authorList>
    </citation>
    <scope>NUCLEOTIDE SEQUENCE [LARGE SCALE GENOMIC DNA]</scope>
</reference>
<gene>
    <name evidence="1" type="ORF">UR67_C0001G0211</name>
</gene>
<name>A0A0G0ESL1_UNCC3</name>
<protein>
    <submittedName>
        <fullName evidence="1">Uncharacterized protein</fullName>
    </submittedName>
</protein>
<comment type="caution">
    <text evidence="1">The sequence shown here is derived from an EMBL/GenBank/DDBJ whole genome shotgun (WGS) entry which is preliminary data.</text>
</comment>
<dbReference type="AlphaFoldDB" id="A0A0G0ESL1"/>
<dbReference type="EMBL" id="LBQB01000001">
    <property type="protein sequence ID" value="KKP70302.1"/>
    <property type="molecule type" value="Genomic_DNA"/>
</dbReference>
<accession>A0A0G0ESL1</accession>
<dbReference type="Proteomes" id="UP000034581">
    <property type="component" value="Unassembled WGS sequence"/>
</dbReference>